<sequence>MERIKFDVVTVGAGVIGLSIAKALAKNGLKVAVIDRDEKERHASYKAGGMLGAQNEFSNDTPLFQLAQISRTHFKPLRDELLEDTGIDIQYSGTGLIKMADSGEDSGILRKQFRFLNSHNEKVKRLSNDDVRNMSNDFIAPNDHFAMHIPGDGQVNANKYTRALTESAVNHGVTRISHTEVRSIHHTGQSYRLSTSRGDIAAAKVIITAGAWSHELLEPFGIRSFITGVKGEVMLLGHPDVQLEDTLFMTNGCYIIPKRKNRFLIGATSLFNDFSTGFTENGGQWLWAETLKRIPMLEDAEVLMKSSGIRPYTPDETPVMDEVRDGLFVVGGHYRNGILLSPITGELMSGWIMTNRRPRILEEFTIERMKTHAMHHQ</sequence>
<dbReference type="InterPro" id="IPR012727">
    <property type="entry name" value="Gly_oxidase_ThiO"/>
</dbReference>
<accession>A0A1G9AZT6</accession>
<keyword evidence="8" id="KW-1185">Reference proteome</keyword>
<evidence type="ECO:0000313" key="7">
    <source>
        <dbReference type="EMBL" id="SDK32220.1"/>
    </source>
</evidence>
<dbReference type="InterPro" id="IPR006076">
    <property type="entry name" value="FAD-dep_OxRdtase"/>
</dbReference>
<dbReference type="GO" id="GO:0050660">
    <property type="term" value="F:flavin adenine dinucleotide binding"/>
    <property type="evidence" value="ECO:0007669"/>
    <property type="project" value="InterPro"/>
</dbReference>
<dbReference type="RefSeq" id="WP_245696474.1">
    <property type="nucleotide sequence ID" value="NZ_FNFY01000002.1"/>
</dbReference>
<dbReference type="GO" id="GO:0005737">
    <property type="term" value="C:cytoplasm"/>
    <property type="evidence" value="ECO:0007669"/>
    <property type="project" value="TreeGrafter"/>
</dbReference>
<dbReference type="Gene3D" id="3.50.50.60">
    <property type="entry name" value="FAD/NAD(P)-binding domain"/>
    <property type="match status" value="1"/>
</dbReference>
<evidence type="ECO:0000256" key="1">
    <source>
        <dbReference type="ARBA" id="ARBA00004948"/>
    </source>
</evidence>
<dbReference type="GO" id="GO:0009229">
    <property type="term" value="P:thiamine diphosphate biosynthetic process"/>
    <property type="evidence" value="ECO:0007669"/>
    <property type="project" value="UniProtKB-UniPathway"/>
</dbReference>
<comment type="catalytic activity">
    <reaction evidence="4">
        <text>glycine + O2 + H2O = glyoxylate + H2O2 + NH4(+)</text>
        <dbReference type="Rhea" id="RHEA:11532"/>
        <dbReference type="ChEBI" id="CHEBI:15377"/>
        <dbReference type="ChEBI" id="CHEBI:15379"/>
        <dbReference type="ChEBI" id="CHEBI:16240"/>
        <dbReference type="ChEBI" id="CHEBI:28938"/>
        <dbReference type="ChEBI" id="CHEBI:36655"/>
        <dbReference type="ChEBI" id="CHEBI:57305"/>
        <dbReference type="EC" id="1.4.3.19"/>
    </reaction>
</comment>
<keyword evidence="2" id="KW-0784">Thiamine biosynthesis</keyword>
<reference evidence="8" key="1">
    <citation type="submission" date="2016-10" db="EMBL/GenBank/DDBJ databases">
        <authorList>
            <person name="Varghese N."/>
            <person name="Submissions S."/>
        </authorList>
    </citation>
    <scope>NUCLEOTIDE SEQUENCE [LARGE SCALE GENOMIC DNA]</scope>
    <source>
        <strain evidence="8">CGMCC 1.8895</strain>
    </source>
</reference>
<evidence type="ECO:0000313" key="8">
    <source>
        <dbReference type="Proteomes" id="UP000199008"/>
    </source>
</evidence>
<evidence type="ECO:0000256" key="2">
    <source>
        <dbReference type="ARBA" id="ARBA00022977"/>
    </source>
</evidence>
<dbReference type="PANTHER" id="PTHR13847">
    <property type="entry name" value="SARCOSINE DEHYDROGENASE-RELATED"/>
    <property type="match status" value="1"/>
</dbReference>
<protein>
    <recommendedName>
        <fullName evidence="5">glycine oxidase</fullName>
        <ecNumber evidence="5">1.4.3.19</ecNumber>
    </recommendedName>
</protein>
<dbReference type="Pfam" id="PF01266">
    <property type="entry name" value="DAO"/>
    <property type="match status" value="1"/>
</dbReference>
<gene>
    <name evidence="7" type="ORF">SAMN05216216_10239</name>
</gene>
<evidence type="ECO:0000256" key="4">
    <source>
        <dbReference type="ARBA" id="ARBA00049872"/>
    </source>
</evidence>
<comment type="pathway">
    <text evidence="1">Cofactor biosynthesis; thiamine diphosphate biosynthesis.</text>
</comment>
<keyword evidence="3" id="KW-0560">Oxidoreductase</keyword>
<dbReference type="SUPFAM" id="SSF51905">
    <property type="entry name" value="FAD/NAD(P)-binding domain"/>
    <property type="match status" value="1"/>
</dbReference>
<dbReference type="InterPro" id="IPR036188">
    <property type="entry name" value="FAD/NAD-bd_sf"/>
</dbReference>
<dbReference type="Proteomes" id="UP000199008">
    <property type="component" value="Unassembled WGS sequence"/>
</dbReference>
<evidence type="ECO:0000256" key="3">
    <source>
        <dbReference type="ARBA" id="ARBA00023002"/>
    </source>
</evidence>
<dbReference type="Gene3D" id="3.30.9.10">
    <property type="entry name" value="D-Amino Acid Oxidase, subunit A, domain 2"/>
    <property type="match status" value="1"/>
</dbReference>
<feature type="domain" description="FAD dependent oxidoreductase" evidence="6">
    <location>
        <begin position="7"/>
        <end position="349"/>
    </location>
</feature>
<dbReference type="STRING" id="576118.SAMN05216216_10239"/>
<dbReference type="NCBIfam" id="TIGR02352">
    <property type="entry name" value="thiamin_ThiO"/>
    <property type="match status" value="1"/>
</dbReference>
<name>A0A1G9AZT6_9BACL</name>
<evidence type="ECO:0000259" key="6">
    <source>
        <dbReference type="Pfam" id="PF01266"/>
    </source>
</evidence>
<dbReference type="GO" id="GO:0009228">
    <property type="term" value="P:thiamine biosynthetic process"/>
    <property type="evidence" value="ECO:0007669"/>
    <property type="project" value="UniProtKB-KW"/>
</dbReference>
<dbReference type="EMBL" id="FNFY01000002">
    <property type="protein sequence ID" value="SDK32220.1"/>
    <property type="molecule type" value="Genomic_DNA"/>
</dbReference>
<dbReference type="AlphaFoldDB" id="A0A1G9AZT6"/>
<dbReference type="GO" id="GO:0043799">
    <property type="term" value="F:glycine oxidase activity"/>
    <property type="evidence" value="ECO:0007669"/>
    <property type="project" value="UniProtKB-EC"/>
</dbReference>
<proteinExistence type="predicted"/>
<dbReference type="EC" id="1.4.3.19" evidence="5"/>
<dbReference type="UniPathway" id="UPA00060"/>
<dbReference type="PANTHER" id="PTHR13847:SF289">
    <property type="entry name" value="GLYCINE OXIDASE"/>
    <property type="match status" value="1"/>
</dbReference>
<evidence type="ECO:0000256" key="5">
    <source>
        <dbReference type="ARBA" id="ARBA00050018"/>
    </source>
</evidence>
<dbReference type="SUPFAM" id="SSF54373">
    <property type="entry name" value="FAD-linked reductases, C-terminal domain"/>
    <property type="match status" value="1"/>
</dbReference>
<organism evidence="7 8">
    <name type="scientific">Lacicoccus qingdaonensis</name>
    <dbReference type="NCBI Taxonomy" id="576118"/>
    <lineage>
        <taxon>Bacteria</taxon>
        <taxon>Bacillati</taxon>
        <taxon>Bacillota</taxon>
        <taxon>Bacilli</taxon>
        <taxon>Bacillales</taxon>
        <taxon>Salinicoccaceae</taxon>
        <taxon>Lacicoccus</taxon>
    </lineage>
</organism>